<organism evidence="10">
    <name type="scientific">marine sediment metagenome</name>
    <dbReference type="NCBI Taxonomy" id="412755"/>
    <lineage>
        <taxon>unclassified sequences</taxon>
        <taxon>metagenomes</taxon>
        <taxon>ecological metagenomes</taxon>
    </lineage>
</organism>
<feature type="domain" description="Glycosyl transferase family 3" evidence="8">
    <location>
        <begin position="76"/>
        <end position="326"/>
    </location>
</feature>
<accession>X0U6V7</accession>
<dbReference type="EC" id="2.4.2.18" evidence="2"/>
<dbReference type="EMBL" id="BARS01002329">
    <property type="protein sequence ID" value="GAF84250.1"/>
    <property type="molecule type" value="Genomic_DNA"/>
</dbReference>
<evidence type="ECO:0000256" key="6">
    <source>
        <dbReference type="ARBA" id="ARBA00022822"/>
    </source>
</evidence>
<keyword evidence="5" id="KW-0808">Transferase</keyword>
<dbReference type="InterPro" id="IPR005940">
    <property type="entry name" value="Anthranilate_Pribosyl_Tfrase"/>
</dbReference>
<evidence type="ECO:0000259" key="9">
    <source>
        <dbReference type="Pfam" id="PF02885"/>
    </source>
</evidence>
<evidence type="ECO:0000259" key="8">
    <source>
        <dbReference type="Pfam" id="PF00591"/>
    </source>
</evidence>
<dbReference type="Gene3D" id="1.20.970.10">
    <property type="entry name" value="Transferase, Pyrimidine Nucleoside Phosphorylase, Chain C"/>
    <property type="match status" value="1"/>
</dbReference>
<dbReference type="Pfam" id="PF00591">
    <property type="entry name" value="Glycos_transf_3"/>
    <property type="match status" value="1"/>
</dbReference>
<gene>
    <name evidence="10" type="ORF">S01H1_04413</name>
</gene>
<evidence type="ECO:0000313" key="10">
    <source>
        <dbReference type="EMBL" id="GAF84250.1"/>
    </source>
</evidence>
<sequence>MAAITEYIELLLQKKHLSFEQATGLLDIIFEGGVSEAQIAAFLTAMRIKGATASELAGLAKSLRKHAVAVKVDIDNLVDTCGTGGGVVRTCNVSTAAAIVAAGAGVYVAKHGNRGITSKCGSADVLEELGVKIDAAAETVAECIRQAHVGFMFAPMFHPAMKYVQPIRKSLGFRTVFNILGPLANPAGAKAQVLGVADESLMQIVTEALKLLGTKYAMVVHSNGMDEISTVGTTKIVELKEGEIATKELSPEDFGITLANVEDLRVADAKTSARVLRDILTGKETGPRKDIVILNAAAAIIVGNLADDFESAIKMAETSVGSGKALVCLEKLIETSNKK</sequence>
<feature type="domain" description="Glycosyl transferase family 3 N-terminal" evidence="9">
    <location>
        <begin position="6"/>
        <end position="67"/>
    </location>
</feature>
<dbReference type="Pfam" id="PF02885">
    <property type="entry name" value="Glycos_trans_3N"/>
    <property type="match status" value="1"/>
</dbReference>
<evidence type="ECO:0000256" key="2">
    <source>
        <dbReference type="ARBA" id="ARBA00011948"/>
    </source>
</evidence>
<evidence type="ECO:0000256" key="4">
    <source>
        <dbReference type="ARBA" id="ARBA00022676"/>
    </source>
</evidence>
<keyword evidence="7" id="KW-0057">Aromatic amino acid biosynthesis</keyword>
<dbReference type="SUPFAM" id="SSF47648">
    <property type="entry name" value="Nucleoside phosphorylase/phosphoribosyltransferase N-terminal domain"/>
    <property type="match status" value="1"/>
</dbReference>
<keyword evidence="4" id="KW-0328">Glycosyltransferase</keyword>
<dbReference type="InterPro" id="IPR017459">
    <property type="entry name" value="Glycosyl_Trfase_fam3_N_dom"/>
</dbReference>
<reference evidence="10" key="1">
    <citation type="journal article" date="2014" name="Front. Microbiol.">
        <title>High frequency of phylogenetically diverse reductive dehalogenase-homologous genes in deep subseafloor sedimentary metagenomes.</title>
        <authorList>
            <person name="Kawai M."/>
            <person name="Futagami T."/>
            <person name="Toyoda A."/>
            <person name="Takaki Y."/>
            <person name="Nishi S."/>
            <person name="Hori S."/>
            <person name="Arai W."/>
            <person name="Tsubouchi T."/>
            <person name="Morono Y."/>
            <person name="Uchiyama I."/>
            <person name="Ito T."/>
            <person name="Fujiyama A."/>
            <person name="Inagaki F."/>
            <person name="Takami H."/>
        </authorList>
    </citation>
    <scope>NUCLEOTIDE SEQUENCE</scope>
    <source>
        <strain evidence="10">Expedition CK06-06</strain>
    </source>
</reference>
<name>X0U6V7_9ZZZZ</name>
<dbReference type="FunFam" id="3.40.1030.10:FF:000002">
    <property type="entry name" value="Anthranilate phosphoribosyltransferase"/>
    <property type="match status" value="1"/>
</dbReference>
<evidence type="ECO:0000256" key="7">
    <source>
        <dbReference type="ARBA" id="ARBA00023141"/>
    </source>
</evidence>
<dbReference type="InterPro" id="IPR000312">
    <property type="entry name" value="Glycosyl_Trfase_fam3"/>
</dbReference>
<dbReference type="AlphaFoldDB" id="X0U6V7"/>
<protein>
    <recommendedName>
        <fullName evidence="2">anthranilate phosphoribosyltransferase</fullName>
        <ecNumber evidence="2">2.4.2.18</ecNumber>
    </recommendedName>
</protein>
<proteinExistence type="inferred from homology"/>
<comment type="pathway">
    <text evidence="1">Amino-acid biosynthesis; L-tryptophan biosynthesis; L-tryptophan from chorismate: step 2/5.</text>
</comment>
<dbReference type="InterPro" id="IPR036320">
    <property type="entry name" value="Glycosyl_Trfase_fam3_N_dom_sf"/>
</dbReference>
<dbReference type="PANTHER" id="PTHR43285">
    <property type="entry name" value="ANTHRANILATE PHOSPHORIBOSYLTRANSFERASE"/>
    <property type="match status" value="1"/>
</dbReference>
<evidence type="ECO:0000256" key="5">
    <source>
        <dbReference type="ARBA" id="ARBA00022679"/>
    </source>
</evidence>
<dbReference type="Gene3D" id="3.40.1030.10">
    <property type="entry name" value="Nucleoside phosphorylase/phosphoribosyltransferase catalytic domain"/>
    <property type="match status" value="1"/>
</dbReference>
<evidence type="ECO:0000256" key="1">
    <source>
        <dbReference type="ARBA" id="ARBA00004907"/>
    </source>
</evidence>
<dbReference type="GO" id="GO:0004048">
    <property type="term" value="F:anthranilate phosphoribosyltransferase activity"/>
    <property type="evidence" value="ECO:0007669"/>
    <property type="project" value="UniProtKB-EC"/>
</dbReference>
<dbReference type="NCBIfam" id="TIGR01245">
    <property type="entry name" value="trpD"/>
    <property type="match status" value="1"/>
</dbReference>
<keyword evidence="3" id="KW-0028">Amino-acid biosynthesis</keyword>
<dbReference type="GO" id="GO:0000162">
    <property type="term" value="P:L-tryptophan biosynthetic process"/>
    <property type="evidence" value="ECO:0007669"/>
    <property type="project" value="UniProtKB-KW"/>
</dbReference>
<dbReference type="GO" id="GO:0005829">
    <property type="term" value="C:cytosol"/>
    <property type="evidence" value="ECO:0007669"/>
    <property type="project" value="TreeGrafter"/>
</dbReference>
<keyword evidence="6" id="KW-0822">Tryptophan biosynthesis</keyword>
<evidence type="ECO:0000256" key="3">
    <source>
        <dbReference type="ARBA" id="ARBA00022605"/>
    </source>
</evidence>
<dbReference type="HAMAP" id="MF_00211">
    <property type="entry name" value="TrpD"/>
    <property type="match status" value="1"/>
</dbReference>
<dbReference type="SUPFAM" id="SSF52418">
    <property type="entry name" value="Nucleoside phosphorylase/phosphoribosyltransferase catalytic domain"/>
    <property type="match status" value="1"/>
</dbReference>
<dbReference type="PANTHER" id="PTHR43285:SF2">
    <property type="entry name" value="ANTHRANILATE PHOSPHORIBOSYLTRANSFERASE"/>
    <property type="match status" value="1"/>
</dbReference>
<dbReference type="InterPro" id="IPR035902">
    <property type="entry name" value="Nuc_phospho_transferase"/>
</dbReference>
<comment type="caution">
    <text evidence="10">The sequence shown here is derived from an EMBL/GenBank/DDBJ whole genome shotgun (WGS) entry which is preliminary data.</text>
</comment>